<comment type="caution">
    <text evidence="1">The sequence shown here is derived from an EMBL/GenBank/DDBJ whole genome shotgun (WGS) entry which is preliminary data.</text>
</comment>
<keyword evidence="2" id="KW-1185">Reference proteome</keyword>
<gene>
    <name evidence="1" type="ORF">D7223_14605</name>
</gene>
<sequence>MADHLSEDNQRSLQPGEIVTVAPALTAEMGRYLYVVVDGFLDPRYTIARLGGDGYQWPNVHREDLIAGAPRWIIRMTDADGEAAYTAG</sequence>
<evidence type="ECO:0000313" key="1">
    <source>
        <dbReference type="EMBL" id="RKN46170.1"/>
    </source>
</evidence>
<dbReference type="Proteomes" id="UP000281726">
    <property type="component" value="Unassembled WGS sequence"/>
</dbReference>
<reference evidence="1 2" key="1">
    <citation type="journal article" date="2004" name="Syst. Appl. Microbiol.">
        <title>Cryptoendolithic actinomycetes from antarctic sandstone rock samples: Micromonospora endolithica sp. nov. and two isolates related to Micromonospora coerulea Jensen 1932.</title>
        <authorList>
            <person name="Hirsch P."/>
            <person name="Mevs U."/>
            <person name="Kroppenstedt R.M."/>
            <person name="Schumann P."/>
            <person name="Stackebrandt E."/>
        </authorList>
    </citation>
    <scope>NUCLEOTIDE SEQUENCE [LARGE SCALE GENOMIC DNA]</scope>
    <source>
        <strain evidence="1 2">JCM 12677</strain>
    </source>
</reference>
<organism evidence="1 2">
    <name type="scientific">Micromonospora endolithica</name>
    <dbReference type="NCBI Taxonomy" id="230091"/>
    <lineage>
        <taxon>Bacteria</taxon>
        <taxon>Bacillati</taxon>
        <taxon>Actinomycetota</taxon>
        <taxon>Actinomycetes</taxon>
        <taxon>Micromonosporales</taxon>
        <taxon>Micromonosporaceae</taxon>
        <taxon>Micromonospora</taxon>
    </lineage>
</organism>
<dbReference type="AlphaFoldDB" id="A0A3A9ZCU6"/>
<dbReference type="RefSeq" id="WP_120728953.1">
    <property type="nucleotide sequence ID" value="NZ_RBAK01000005.1"/>
</dbReference>
<dbReference type="OrthoDB" id="3402112at2"/>
<protein>
    <submittedName>
        <fullName evidence="1">Uncharacterized protein</fullName>
    </submittedName>
</protein>
<evidence type="ECO:0000313" key="2">
    <source>
        <dbReference type="Proteomes" id="UP000281726"/>
    </source>
</evidence>
<dbReference type="EMBL" id="RBAK01000005">
    <property type="protein sequence ID" value="RKN46170.1"/>
    <property type="molecule type" value="Genomic_DNA"/>
</dbReference>
<accession>A0A3A9ZCU6</accession>
<proteinExistence type="predicted"/>
<name>A0A3A9ZCU6_9ACTN</name>